<keyword evidence="1" id="KW-1133">Transmembrane helix</keyword>
<feature type="transmembrane region" description="Helical" evidence="1">
    <location>
        <begin position="32"/>
        <end position="51"/>
    </location>
</feature>
<accession>A0ABV8YN14</accession>
<proteinExistence type="predicted"/>
<comment type="caution">
    <text evidence="2">The sequence shown here is derived from an EMBL/GenBank/DDBJ whole genome shotgun (WGS) entry which is preliminary data.</text>
</comment>
<keyword evidence="1" id="KW-0472">Membrane</keyword>
<dbReference type="Proteomes" id="UP001596012">
    <property type="component" value="Unassembled WGS sequence"/>
</dbReference>
<organism evidence="2 3">
    <name type="scientific">Streptomyces xiangluensis</name>
    <dbReference type="NCBI Taxonomy" id="2665720"/>
    <lineage>
        <taxon>Bacteria</taxon>
        <taxon>Bacillati</taxon>
        <taxon>Actinomycetota</taxon>
        <taxon>Actinomycetes</taxon>
        <taxon>Kitasatosporales</taxon>
        <taxon>Streptomycetaceae</taxon>
        <taxon>Streptomyces</taxon>
    </lineage>
</organism>
<dbReference type="RefSeq" id="WP_386340994.1">
    <property type="nucleotide sequence ID" value="NZ_JBHSFG010000018.1"/>
</dbReference>
<evidence type="ECO:0000313" key="3">
    <source>
        <dbReference type="Proteomes" id="UP001596012"/>
    </source>
</evidence>
<dbReference type="EMBL" id="JBHSFG010000018">
    <property type="protein sequence ID" value="MFC4465213.1"/>
    <property type="molecule type" value="Genomic_DNA"/>
</dbReference>
<name>A0ABV8YN14_9ACTN</name>
<evidence type="ECO:0000256" key="1">
    <source>
        <dbReference type="SAM" id="Phobius"/>
    </source>
</evidence>
<keyword evidence="1" id="KW-0812">Transmembrane</keyword>
<gene>
    <name evidence="2" type="ORF">ACFPH6_11765</name>
</gene>
<evidence type="ECO:0000313" key="2">
    <source>
        <dbReference type="EMBL" id="MFC4465213.1"/>
    </source>
</evidence>
<reference evidence="3" key="1">
    <citation type="journal article" date="2019" name="Int. J. Syst. Evol. Microbiol.">
        <title>The Global Catalogue of Microorganisms (GCM) 10K type strain sequencing project: providing services to taxonomists for standard genome sequencing and annotation.</title>
        <authorList>
            <consortium name="The Broad Institute Genomics Platform"/>
            <consortium name="The Broad Institute Genome Sequencing Center for Infectious Disease"/>
            <person name="Wu L."/>
            <person name="Ma J."/>
        </authorList>
    </citation>
    <scope>NUCLEOTIDE SEQUENCE [LARGE SCALE GENOMIC DNA]</scope>
    <source>
        <strain evidence="3">DT43</strain>
    </source>
</reference>
<protein>
    <submittedName>
        <fullName evidence="2">Uncharacterized protein</fullName>
    </submittedName>
</protein>
<sequence length="57" mass="6169">MGFSLRYLFTGARVHVFAAVDLFTAVTGLGQFAAVTGLGQFAAVTVIRRWASIRPPR</sequence>
<keyword evidence="3" id="KW-1185">Reference proteome</keyword>